<feature type="region of interest" description="Disordered" evidence="1">
    <location>
        <begin position="320"/>
        <end position="339"/>
    </location>
</feature>
<dbReference type="AlphaFoldDB" id="A0AAV8YRG4"/>
<accession>A0AAV8YRG4</accession>
<proteinExistence type="predicted"/>
<organism evidence="2 3">
    <name type="scientific">Aromia moschata</name>
    <dbReference type="NCBI Taxonomy" id="1265417"/>
    <lineage>
        <taxon>Eukaryota</taxon>
        <taxon>Metazoa</taxon>
        <taxon>Ecdysozoa</taxon>
        <taxon>Arthropoda</taxon>
        <taxon>Hexapoda</taxon>
        <taxon>Insecta</taxon>
        <taxon>Pterygota</taxon>
        <taxon>Neoptera</taxon>
        <taxon>Endopterygota</taxon>
        <taxon>Coleoptera</taxon>
        <taxon>Polyphaga</taxon>
        <taxon>Cucujiformia</taxon>
        <taxon>Chrysomeloidea</taxon>
        <taxon>Cerambycidae</taxon>
        <taxon>Cerambycinae</taxon>
        <taxon>Callichromatini</taxon>
        <taxon>Aromia</taxon>
    </lineage>
</organism>
<dbReference type="EMBL" id="JAPWTK010000051">
    <property type="protein sequence ID" value="KAJ8954048.1"/>
    <property type="molecule type" value="Genomic_DNA"/>
</dbReference>
<evidence type="ECO:0000313" key="2">
    <source>
        <dbReference type="EMBL" id="KAJ8954048.1"/>
    </source>
</evidence>
<evidence type="ECO:0000256" key="1">
    <source>
        <dbReference type="SAM" id="MobiDB-lite"/>
    </source>
</evidence>
<sequence>MLTDFFCNTFKMSSVKCISTTSMKKAMRDVATALTDTRLDNLDVAILNRLLEDESGLFGGRPAKPKPTTLIPPNMNTVVGPGGASSSSSPTTGPRTTREMMKFVQGAKKKHFVSGIRSDIINNLLRMTPGVREQVEDDRKLFYRRFYALFKWPAIMTLQGASLELQSICRSAIIEESAPIQAKRTYSRRQTGSSCVKKRILVRELPKAPPRAVPLKLTPVTNKSVIEDLMRNKNKKLFCFDKVVCGEETKTVIREIPLPHVEKNGKPEAKTKKYNVGGHDDCDECLLAHSDEEDAVSCSGSDESAADDEEDLKKLNVFLNEEVQSSDGRPERSEKVGDVLEKEKETDDMFIGESSFC</sequence>
<comment type="caution">
    <text evidence="2">The sequence shown here is derived from an EMBL/GenBank/DDBJ whole genome shotgun (WGS) entry which is preliminary data.</text>
</comment>
<feature type="region of interest" description="Disordered" evidence="1">
    <location>
        <begin position="58"/>
        <end position="96"/>
    </location>
</feature>
<protein>
    <submittedName>
        <fullName evidence="2">Uncharacterized protein</fullName>
    </submittedName>
</protein>
<feature type="compositionally biased region" description="Low complexity" evidence="1">
    <location>
        <begin position="84"/>
        <end position="95"/>
    </location>
</feature>
<gene>
    <name evidence="2" type="ORF">NQ318_004352</name>
</gene>
<reference evidence="2" key="1">
    <citation type="journal article" date="2023" name="Insect Mol. Biol.">
        <title>Genome sequencing provides insights into the evolution of gene families encoding plant cell wall-degrading enzymes in longhorned beetles.</title>
        <authorList>
            <person name="Shin N.R."/>
            <person name="Okamura Y."/>
            <person name="Kirsch R."/>
            <person name="Pauchet Y."/>
        </authorList>
    </citation>
    <scope>NUCLEOTIDE SEQUENCE</scope>
    <source>
        <strain evidence="2">AMC_N1</strain>
    </source>
</reference>
<dbReference type="Proteomes" id="UP001162162">
    <property type="component" value="Unassembled WGS sequence"/>
</dbReference>
<keyword evidence="3" id="KW-1185">Reference proteome</keyword>
<evidence type="ECO:0000313" key="3">
    <source>
        <dbReference type="Proteomes" id="UP001162162"/>
    </source>
</evidence>
<name>A0AAV8YRG4_9CUCU</name>
<feature type="compositionally biased region" description="Basic and acidic residues" evidence="1">
    <location>
        <begin position="328"/>
        <end position="339"/>
    </location>
</feature>